<organism evidence="2 3">
    <name type="scientific">Blautia massiliensis</name>
    <name type="common">ex Durand et al. 2017</name>
    <dbReference type="NCBI Taxonomy" id="1737424"/>
    <lineage>
        <taxon>Bacteria</taxon>
        <taxon>Bacillati</taxon>
        <taxon>Bacillota</taxon>
        <taxon>Clostridia</taxon>
        <taxon>Lachnospirales</taxon>
        <taxon>Lachnospiraceae</taxon>
        <taxon>Blautia</taxon>
    </lineage>
</organism>
<evidence type="ECO:0000313" key="2">
    <source>
        <dbReference type="EMBL" id="MCG5033299.1"/>
    </source>
</evidence>
<proteinExistence type="predicted"/>
<feature type="transmembrane region" description="Helical" evidence="1">
    <location>
        <begin position="12"/>
        <end position="31"/>
    </location>
</feature>
<dbReference type="AlphaFoldDB" id="A0AAW5CMI8"/>
<evidence type="ECO:0000256" key="1">
    <source>
        <dbReference type="SAM" id="Phobius"/>
    </source>
</evidence>
<accession>A0AAW5CMI8</accession>
<reference evidence="2" key="1">
    <citation type="submission" date="2022-01" db="EMBL/GenBank/DDBJ databases">
        <title>Collection of gut derived symbiotic bacterial strains cultured from healthy donors.</title>
        <authorList>
            <person name="Lin H."/>
            <person name="Kohout C."/>
            <person name="Waligurski E."/>
            <person name="Pamer E.G."/>
        </authorList>
    </citation>
    <scope>NUCLEOTIDE SEQUENCE</scope>
    <source>
        <strain evidence="2">DFI.1.11</strain>
    </source>
</reference>
<sequence>MLVQIGNWLYQNAMAIFISAIASLLISKRYYDKANRESVLMMVIFPIVKLLNEKYYTRNDYEALFEINSSYAVKYLRKKERNKLLELLSAYRDVCKYSKENADTSCIMAYYNYKLKENGINPKPCAITDDDGEVVADDFPPDYNYLQDYVYKIVSSFDFIESPEECTIKIADAFKCYTEKYYTGEEIIYFEDYSVEKVIELSEISKKWNDKFKRADKCKEEFLNLPICKKVKNIIDELSINEYVKNKGIVKKHKEKFTDKFKEEINSLKNTKYSSIYVVVCLIEQAVFLELLKDLTQLMSNDKIRLLFYAGGGILSFVIMLKILDMLVKKAGKKIEDDVLMEMQSKGEYVPEKTDKIVECATMLGYMSPFLCVSTWISGIENTQIYKWGIIILVHILGIGIPLLVKKKK</sequence>
<dbReference type="EMBL" id="JAKNDE010000006">
    <property type="protein sequence ID" value="MCG5033299.1"/>
    <property type="molecule type" value="Genomic_DNA"/>
</dbReference>
<feature type="transmembrane region" description="Helical" evidence="1">
    <location>
        <begin position="385"/>
        <end position="405"/>
    </location>
</feature>
<protein>
    <submittedName>
        <fullName evidence="2">Uncharacterized protein</fullName>
    </submittedName>
</protein>
<gene>
    <name evidence="2" type="ORF">L0P48_06705</name>
</gene>
<comment type="caution">
    <text evidence="2">The sequence shown here is derived from an EMBL/GenBank/DDBJ whole genome shotgun (WGS) entry which is preliminary data.</text>
</comment>
<name>A0AAW5CMI8_9FIRM</name>
<dbReference type="RefSeq" id="WP_237971740.1">
    <property type="nucleotide sequence ID" value="NZ_JAKNDE010000006.1"/>
</dbReference>
<dbReference type="Proteomes" id="UP001200089">
    <property type="component" value="Unassembled WGS sequence"/>
</dbReference>
<keyword evidence="1" id="KW-0812">Transmembrane</keyword>
<feature type="transmembrane region" description="Helical" evidence="1">
    <location>
        <begin position="304"/>
        <end position="324"/>
    </location>
</feature>
<evidence type="ECO:0000313" key="3">
    <source>
        <dbReference type="Proteomes" id="UP001200089"/>
    </source>
</evidence>
<keyword evidence="1" id="KW-1133">Transmembrane helix</keyword>
<keyword evidence="1" id="KW-0472">Membrane</keyword>